<dbReference type="AlphaFoldDB" id="A0AB34JET4"/>
<proteinExistence type="predicted"/>
<keyword evidence="3" id="KW-1185">Reference proteome</keyword>
<evidence type="ECO:0000313" key="3">
    <source>
        <dbReference type="Proteomes" id="UP001515480"/>
    </source>
</evidence>
<feature type="signal peptide" evidence="1">
    <location>
        <begin position="1"/>
        <end position="20"/>
    </location>
</feature>
<comment type="caution">
    <text evidence="2">The sequence shown here is derived from an EMBL/GenBank/DDBJ whole genome shotgun (WGS) entry which is preliminary data.</text>
</comment>
<dbReference type="EMBL" id="JBGBPQ010000009">
    <property type="protein sequence ID" value="KAL1519737.1"/>
    <property type="molecule type" value="Genomic_DNA"/>
</dbReference>
<organism evidence="2 3">
    <name type="scientific">Prymnesium parvum</name>
    <name type="common">Toxic golden alga</name>
    <dbReference type="NCBI Taxonomy" id="97485"/>
    <lineage>
        <taxon>Eukaryota</taxon>
        <taxon>Haptista</taxon>
        <taxon>Haptophyta</taxon>
        <taxon>Prymnesiophyceae</taxon>
        <taxon>Prymnesiales</taxon>
        <taxon>Prymnesiaceae</taxon>
        <taxon>Prymnesium</taxon>
    </lineage>
</organism>
<keyword evidence="1" id="KW-0732">Signal</keyword>
<evidence type="ECO:0000256" key="1">
    <source>
        <dbReference type="SAM" id="SignalP"/>
    </source>
</evidence>
<gene>
    <name evidence="2" type="ORF">AB1Y20_023245</name>
</gene>
<sequence length="100" mass="11138">MARLALPLLLLCFCSTGVRAAPQVLVEASAEPMREFGRAVQGGLDDELLEPEPSPLLGEPSTSAAPREWLVRSLEEEEYYEDFEEGWDDAGREVPADFLW</sequence>
<dbReference type="Proteomes" id="UP001515480">
    <property type="component" value="Unassembled WGS sequence"/>
</dbReference>
<reference evidence="2 3" key="1">
    <citation type="journal article" date="2024" name="Science">
        <title>Giant polyketide synthase enzymes in the biosynthesis of giant marine polyether toxins.</title>
        <authorList>
            <person name="Fallon T.R."/>
            <person name="Shende V.V."/>
            <person name="Wierzbicki I.H."/>
            <person name="Pendleton A.L."/>
            <person name="Watervoot N.F."/>
            <person name="Auber R.P."/>
            <person name="Gonzalez D.J."/>
            <person name="Wisecaver J.H."/>
            <person name="Moore B.S."/>
        </authorList>
    </citation>
    <scope>NUCLEOTIDE SEQUENCE [LARGE SCALE GENOMIC DNA]</scope>
    <source>
        <strain evidence="2 3">12B1</strain>
    </source>
</reference>
<feature type="chain" id="PRO_5044334155" evidence="1">
    <location>
        <begin position="21"/>
        <end position="100"/>
    </location>
</feature>
<evidence type="ECO:0000313" key="2">
    <source>
        <dbReference type="EMBL" id="KAL1519737.1"/>
    </source>
</evidence>
<name>A0AB34JET4_PRYPA</name>
<protein>
    <submittedName>
        <fullName evidence="2">Uncharacterized protein</fullName>
    </submittedName>
</protein>
<accession>A0AB34JET4</accession>